<geneLocation type="plasmid" evidence="2 3">
    <name>pHLAC01</name>
</geneLocation>
<dbReference type="AlphaFoldDB" id="B9LWX6"/>
<protein>
    <submittedName>
        <fullName evidence="2">Sensor protein</fullName>
    </submittedName>
</protein>
<evidence type="ECO:0000313" key="2">
    <source>
        <dbReference type="EMBL" id="ACM58967.1"/>
    </source>
</evidence>
<reference evidence="2 3" key="1">
    <citation type="journal article" date="2016" name="Stand. Genomic Sci.">
        <title>Complete genome sequence of the Antarctic Halorubrum lacusprofundi type strain ACAM 34.</title>
        <authorList>
            <person name="Anderson I.J."/>
            <person name="DasSarma P."/>
            <person name="Lucas S."/>
            <person name="Copeland A."/>
            <person name="Lapidus A."/>
            <person name="Del Rio T.G."/>
            <person name="Tice H."/>
            <person name="Dalin E."/>
            <person name="Bruce D.C."/>
            <person name="Goodwin L."/>
            <person name="Pitluck S."/>
            <person name="Sims D."/>
            <person name="Brettin T.S."/>
            <person name="Detter J.C."/>
            <person name="Han C.S."/>
            <person name="Larimer F."/>
            <person name="Hauser L."/>
            <person name="Land M."/>
            <person name="Ivanova N."/>
            <person name="Richardson P."/>
            <person name="Cavicchioli R."/>
            <person name="DasSarma S."/>
            <person name="Woese C.R."/>
            <person name="Kyrpides N.C."/>
        </authorList>
    </citation>
    <scope>NUCLEOTIDE SEQUENCE [LARGE SCALE GENOMIC DNA]</scope>
    <source>
        <strain evidence="3">ATCC 49239 / DSM 5036 / JCM 8891 / ACAM 34</strain>
    </source>
</reference>
<dbReference type="RefSeq" id="WP_012660170.1">
    <property type="nucleotide sequence ID" value="NC_012030.1"/>
</dbReference>
<keyword evidence="3" id="KW-1185">Reference proteome</keyword>
<sequence length="234" mass="26104">MTEVDRLLTDRSRSPYRFVCYGSGDGAVVERFAAHSVGVDTRSLPEGGPRPFVVVEEDGEFRGALAIADLETLLEPPIHRLERMEDVSSGYNVLFQLLDDAVFTGMTRRELLAVSREIEERAFRIGTGTLRVGFQTLSKLESQTDVYRTLGAEPDLDVHVYGAPDWTPPTIAGVTYHEYPDDALERYWLLAYDSETATAETCALVARETDDAYDSFWTSDPGTTRAVLAELERP</sequence>
<evidence type="ECO:0000259" key="1">
    <source>
        <dbReference type="Pfam" id="PF10069"/>
    </source>
</evidence>
<feature type="domain" description="DICT" evidence="1">
    <location>
        <begin position="106"/>
        <end position="208"/>
    </location>
</feature>
<name>B9LWX6_HALLT</name>
<dbReference type="eggNOG" id="arCOG02909">
    <property type="taxonomic scope" value="Archaea"/>
</dbReference>
<dbReference type="PIRSF" id="PIRSF030471">
    <property type="entry name" value="STR_Vng0742h_prd"/>
    <property type="match status" value="1"/>
</dbReference>
<dbReference type="EMBL" id="CP001367">
    <property type="protein sequence ID" value="ACM58967.1"/>
    <property type="molecule type" value="Genomic_DNA"/>
</dbReference>
<dbReference type="InterPro" id="IPR016954">
    <property type="entry name" value="Uncharacterised_Vng0742h"/>
</dbReference>
<proteinExistence type="predicted"/>
<dbReference type="InterPro" id="IPR019278">
    <property type="entry name" value="DICT_dom"/>
</dbReference>
<gene>
    <name evidence="2" type="ordered locus">Hlac_3457</name>
</gene>
<evidence type="ECO:0000313" key="3">
    <source>
        <dbReference type="Proteomes" id="UP000000740"/>
    </source>
</evidence>
<dbReference type="Proteomes" id="UP000000740">
    <property type="component" value="Plasmid pHLAC01"/>
</dbReference>
<dbReference type="GeneID" id="7402303"/>
<accession>B9LWX6</accession>
<dbReference type="HOGENOM" id="CLU_069298_0_0_2"/>
<keyword evidence="2" id="KW-0614">Plasmid</keyword>
<dbReference type="KEGG" id="hla:Hlac_3457"/>
<organism evidence="2 3">
    <name type="scientific">Halorubrum lacusprofundi (strain ATCC 49239 / DSM 5036 / JCM 8891 / ACAM 34)</name>
    <dbReference type="NCBI Taxonomy" id="416348"/>
    <lineage>
        <taxon>Archaea</taxon>
        <taxon>Methanobacteriati</taxon>
        <taxon>Methanobacteriota</taxon>
        <taxon>Stenosarchaea group</taxon>
        <taxon>Halobacteria</taxon>
        <taxon>Halobacteriales</taxon>
        <taxon>Haloferacaceae</taxon>
        <taxon>Halorubrum</taxon>
    </lineage>
</organism>
<dbReference type="Pfam" id="PF10069">
    <property type="entry name" value="DICT"/>
    <property type="match status" value="1"/>
</dbReference>